<reference evidence="1 2" key="1">
    <citation type="submission" date="2019-05" db="EMBL/GenBank/DDBJ databases">
        <title>Another draft genome of Portunus trituberculatus and its Hox gene families provides insights of decapod evolution.</title>
        <authorList>
            <person name="Jeong J.-H."/>
            <person name="Song I."/>
            <person name="Kim S."/>
            <person name="Choi T."/>
            <person name="Kim D."/>
            <person name="Ryu S."/>
            <person name="Kim W."/>
        </authorList>
    </citation>
    <scope>NUCLEOTIDE SEQUENCE [LARGE SCALE GENOMIC DNA]</scope>
    <source>
        <tissue evidence="1">Muscle</tissue>
    </source>
</reference>
<gene>
    <name evidence="1" type="ORF">E2C01_022048</name>
</gene>
<comment type="caution">
    <text evidence="1">The sequence shown here is derived from an EMBL/GenBank/DDBJ whole genome shotgun (WGS) entry which is preliminary data.</text>
</comment>
<evidence type="ECO:0000313" key="1">
    <source>
        <dbReference type="EMBL" id="MPC28837.1"/>
    </source>
</evidence>
<keyword evidence="2" id="KW-1185">Reference proteome</keyword>
<organism evidence="1 2">
    <name type="scientific">Portunus trituberculatus</name>
    <name type="common">Swimming crab</name>
    <name type="synonym">Neptunus trituberculatus</name>
    <dbReference type="NCBI Taxonomy" id="210409"/>
    <lineage>
        <taxon>Eukaryota</taxon>
        <taxon>Metazoa</taxon>
        <taxon>Ecdysozoa</taxon>
        <taxon>Arthropoda</taxon>
        <taxon>Crustacea</taxon>
        <taxon>Multicrustacea</taxon>
        <taxon>Malacostraca</taxon>
        <taxon>Eumalacostraca</taxon>
        <taxon>Eucarida</taxon>
        <taxon>Decapoda</taxon>
        <taxon>Pleocyemata</taxon>
        <taxon>Brachyura</taxon>
        <taxon>Eubrachyura</taxon>
        <taxon>Portunoidea</taxon>
        <taxon>Portunidae</taxon>
        <taxon>Portuninae</taxon>
        <taxon>Portunus</taxon>
    </lineage>
</organism>
<dbReference type="AlphaFoldDB" id="A0A5B7E672"/>
<protein>
    <submittedName>
        <fullName evidence="1">Uncharacterized protein</fullName>
    </submittedName>
</protein>
<proteinExistence type="predicted"/>
<dbReference type="EMBL" id="VSRR010001974">
    <property type="protein sequence ID" value="MPC28837.1"/>
    <property type="molecule type" value="Genomic_DNA"/>
</dbReference>
<dbReference type="Proteomes" id="UP000324222">
    <property type="component" value="Unassembled WGS sequence"/>
</dbReference>
<name>A0A5B7E672_PORTR</name>
<evidence type="ECO:0000313" key="2">
    <source>
        <dbReference type="Proteomes" id="UP000324222"/>
    </source>
</evidence>
<sequence length="105" mass="11783">MLCPSEAERATHAKVHQIPPPSWFVAYHRNGCGNFIYASQYLAKEIGTIPEGNLKKYSKGMLVLAKGVMHARILQHFPCPINGMFETMKAHPTLDYTRSKGCVYS</sequence>
<accession>A0A5B7E672</accession>